<dbReference type="GO" id="GO:0003700">
    <property type="term" value="F:DNA-binding transcription factor activity"/>
    <property type="evidence" value="ECO:0007669"/>
    <property type="project" value="InterPro"/>
</dbReference>
<evidence type="ECO:0000313" key="5">
    <source>
        <dbReference type="EMBL" id="SMA49965.1"/>
    </source>
</evidence>
<dbReference type="SMART" id="SM00342">
    <property type="entry name" value="HTH_ARAC"/>
    <property type="match status" value="1"/>
</dbReference>
<protein>
    <submittedName>
        <fullName evidence="5">Transcriptional activator FeaR</fullName>
    </submittedName>
</protein>
<evidence type="ECO:0000259" key="4">
    <source>
        <dbReference type="PROSITE" id="PS01124"/>
    </source>
</evidence>
<organism evidence="5 6">
    <name type="scientific">Parendozoicomonas haliclonae</name>
    <dbReference type="NCBI Taxonomy" id="1960125"/>
    <lineage>
        <taxon>Bacteria</taxon>
        <taxon>Pseudomonadati</taxon>
        <taxon>Pseudomonadota</taxon>
        <taxon>Gammaproteobacteria</taxon>
        <taxon>Oceanospirillales</taxon>
        <taxon>Endozoicomonadaceae</taxon>
        <taxon>Parendozoicomonas</taxon>
    </lineage>
</organism>
<keyword evidence="3" id="KW-0804">Transcription</keyword>
<dbReference type="SUPFAM" id="SSF46689">
    <property type="entry name" value="Homeodomain-like"/>
    <property type="match status" value="1"/>
</dbReference>
<dbReference type="OrthoDB" id="9816461at2"/>
<dbReference type="PANTHER" id="PTHR43280">
    <property type="entry name" value="ARAC-FAMILY TRANSCRIPTIONAL REGULATOR"/>
    <property type="match status" value="1"/>
</dbReference>
<dbReference type="InterPro" id="IPR020449">
    <property type="entry name" value="Tscrpt_reg_AraC-type_HTH"/>
</dbReference>
<reference evidence="5 6" key="1">
    <citation type="submission" date="2017-03" db="EMBL/GenBank/DDBJ databases">
        <authorList>
            <person name="Afonso C.L."/>
            <person name="Miller P.J."/>
            <person name="Scott M.A."/>
            <person name="Spackman E."/>
            <person name="Goraichik I."/>
            <person name="Dimitrov K.M."/>
            <person name="Suarez D.L."/>
            <person name="Swayne D.E."/>
        </authorList>
    </citation>
    <scope>NUCLEOTIDE SEQUENCE [LARGE SCALE GENOMIC DNA]</scope>
    <source>
        <strain evidence="5">SB41UT1</strain>
    </source>
</reference>
<sequence>MNQQVYHLIFMDIFVSAKTEHMECSCYPWSIQIGSATLSLYLQCPKHSSGQWNQFNGYIVDNMLLCQIDSNGLITGQPNRPVAFQAENITALYIPQSGSVHLGSSTGTDKPDRHSCRTTILPGQIGLLSSSETEDIQFSPDFKGLVVAISDSWLDNALRQHANNYSLNARSGPALLARQMLENLPGVLNNEGSMSRRRELSRHFQGLLAMALKTEWDMSPQLSDRQQKHLYRILDKIDHHMIDPDLDLEAIAEQVYLSPSYISRLLAQNGTSFRDELRQRRLQRVASALANPARKNTSVTLIALESGFGNSSAFSRAFLKHFGKTPSKYRQHYLTEQLSKSGKALTKADI</sequence>
<dbReference type="Gene3D" id="1.10.10.60">
    <property type="entry name" value="Homeodomain-like"/>
    <property type="match status" value="1"/>
</dbReference>
<evidence type="ECO:0000313" key="6">
    <source>
        <dbReference type="Proteomes" id="UP000196573"/>
    </source>
</evidence>
<dbReference type="Proteomes" id="UP000196573">
    <property type="component" value="Unassembled WGS sequence"/>
</dbReference>
<evidence type="ECO:0000256" key="1">
    <source>
        <dbReference type="ARBA" id="ARBA00023015"/>
    </source>
</evidence>
<dbReference type="PRINTS" id="PR00032">
    <property type="entry name" value="HTHARAC"/>
</dbReference>
<dbReference type="EMBL" id="FWPT01000010">
    <property type="protein sequence ID" value="SMA49965.1"/>
    <property type="molecule type" value="Genomic_DNA"/>
</dbReference>
<name>A0A1X7ANY0_9GAMM</name>
<dbReference type="Pfam" id="PF12833">
    <property type="entry name" value="HTH_18"/>
    <property type="match status" value="1"/>
</dbReference>
<keyword evidence="6" id="KW-1185">Reference proteome</keyword>
<dbReference type="PROSITE" id="PS01124">
    <property type="entry name" value="HTH_ARAC_FAMILY_2"/>
    <property type="match status" value="1"/>
</dbReference>
<dbReference type="InterPro" id="IPR018060">
    <property type="entry name" value="HTH_AraC"/>
</dbReference>
<dbReference type="GO" id="GO:0043565">
    <property type="term" value="F:sequence-specific DNA binding"/>
    <property type="evidence" value="ECO:0007669"/>
    <property type="project" value="InterPro"/>
</dbReference>
<feature type="domain" description="HTH araC/xylS-type" evidence="4">
    <location>
        <begin position="231"/>
        <end position="332"/>
    </location>
</feature>
<keyword evidence="1" id="KW-0805">Transcription regulation</keyword>
<dbReference type="AlphaFoldDB" id="A0A1X7ANY0"/>
<evidence type="ECO:0000256" key="2">
    <source>
        <dbReference type="ARBA" id="ARBA00023125"/>
    </source>
</evidence>
<keyword evidence="2" id="KW-0238">DNA-binding</keyword>
<accession>A0A1X7ANY0</accession>
<gene>
    <name evidence="5" type="primary">feaR</name>
    <name evidence="5" type="ORF">EHSB41UT_03756</name>
</gene>
<dbReference type="RefSeq" id="WP_133060575.1">
    <property type="nucleotide sequence ID" value="NZ_CBCSCN010000005.1"/>
</dbReference>
<evidence type="ECO:0000256" key="3">
    <source>
        <dbReference type="ARBA" id="ARBA00023163"/>
    </source>
</evidence>
<proteinExistence type="predicted"/>
<dbReference type="PANTHER" id="PTHR43280:SF2">
    <property type="entry name" value="HTH-TYPE TRANSCRIPTIONAL REGULATOR EXSA"/>
    <property type="match status" value="1"/>
</dbReference>
<dbReference type="InterPro" id="IPR009057">
    <property type="entry name" value="Homeodomain-like_sf"/>
</dbReference>